<dbReference type="Proteomes" id="UP000214646">
    <property type="component" value="Unassembled WGS sequence"/>
</dbReference>
<keyword evidence="1" id="KW-0472">Membrane</keyword>
<feature type="domain" description="RCK N-terminal" evidence="2">
    <location>
        <begin position="348"/>
        <end position="465"/>
    </location>
</feature>
<dbReference type="InterPro" id="IPR003148">
    <property type="entry name" value="RCK_N"/>
</dbReference>
<keyword evidence="4" id="KW-0813">Transport</keyword>
<evidence type="ECO:0000259" key="3">
    <source>
        <dbReference type="PROSITE" id="PS51202"/>
    </source>
</evidence>
<keyword evidence="1" id="KW-1133">Transmembrane helix</keyword>
<evidence type="ECO:0000313" key="4">
    <source>
        <dbReference type="EMBL" id="OWK43997.1"/>
    </source>
</evidence>
<comment type="caution">
    <text evidence="4">The sequence shown here is derived from an EMBL/GenBank/DDBJ whole genome shotgun (WGS) entry which is preliminary data.</text>
</comment>
<dbReference type="Pfam" id="PF02254">
    <property type="entry name" value="TrkA_N"/>
    <property type="match status" value="2"/>
</dbReference>
<keyword evidence="5" id="KW-1185">Reference proteome</keyword>
<evidence type="ECO:0000313" key="5">
    <source>
        <dbReference type="Proteomes" id="UP000214646"/>
    </source>
</evidence>
<dbReference type="EMBL" id="NIDE01000004">
    <property type="protein sequence ID" value="OWK43997.1"/>
    <property type="molecule type" value="Genomic_DNA"/>
</dbReference>
<dbReference type="SUPFAM" id="SSF51735">
    <property type="entry name" value="NAD(P)-binding Rossmann-fold domains"/>
    <property type="match status" value="2"/>
</dbReference>
<dbReference type="SUPFAM" id="SSF116726">
    <property type="entry name" value="TrkA C-terminal domain-like"/>
    <property type="match status" value="1"/>
</dbReference>
<dbReference type="Gene3D" id="3.40.50.720">
    <property type="entry name" value="NAD(P)-binding Rossmann-like Domain"/>
    <property type="match status" value="2"/>
</dbReference>
<dbReference type="InterPro" id="IPR006037">
    <property type="entry name" value="RCK_C"/>
</dbReference>
<dbReference type="InterPro" id="IPR050721">
    <property type="entry name" value="Trk_Ktr_HKT_K-transport"/>
</dbReference>
<feature type="domain" description="RCK C-terminal" evidence="3">
    <location>
        <begin position="138"/>
        <end position="223"/>
    </location>
</feature>
<sequence length="647" mass="69099">MERPVVLCGLGRVGWRVFEFLRAAGVQVAVLDLHASADDPRLAGVTFVRGDCRNPKLLEQVGVPEARGVLIVTGDDLLNISVAFAVRRLNPDCRIVVRMFNPNLIQRLGGTVRNMAALSVSALTAPLLAMCAVTGDSLGAFKLDSGPFQITDFTIPEGTGMIGRRVNDLAGQYRLLVFAHLPRDGEPRLLHAVTGNTLLAVGDRVIVCGRPVDLEPLLASGSGASLAGVLWAGWPRRTWRTLRRTLAAIDVSVTAGTTALFLTLFVSTLVFRFGVGTAWAEGLYQTVQVVATGSDLHGENQPEWVKVFLSILKIAGAALVAAFTAIFTNYLLRAKLGGAFELGKIPDGGHVVVCGLGNIGFRCVEELVRMNHRVVAIEQVNDSPFAATVRRMGVPVIIGDATVPEVLRQARCAPARAVIAATSSELANLEIALLAHEMNPAQNIVVRLTDPDFARAVRDAADIKLALSVPALAAPAFAAALYGDRVQTLIVVGGTTLAVVELLVQPNDPCLHETSLIAAMVDYRFLPVAVSGQEPFTAQGIPKNYRLKAGDTVAVVIEVPDMERLLRREPAAAEWKVEVDAHATIATEALIPVVRAARACSGEEAEALLKQPTFTLATGLTRGTAEELLARVSRERVKARVELAAKI</sequence>
<dbReference type="GO" id="GO:0008324">
    <property type="term" value="F:monoatomic cation transmembrane transporter activity"/>
    <property type="evidence" value="ECO:0007669"/>
    <property type="project" value="InterPro"/>
</dbReference>
<organism evidence="4 5">
    <name type="scientific">Fimbriiglobus ruber</name>
    <dbReference type="NCBI Taxonomy" id="1908690"/>
    <lineage>
        <taxon>Bacteria</taxon>
        <taxon>Pseudomonadati</taxon>
        <taxon>Planctomycetota</taxon>
        <taxon>Planctomycetia</taxon>
        <taxon>Gemmatales</taxon>
        <taxon>Gemmataceae</taxon>
        <taxon>Fimbriiglobus</taxon>
    </lineage>
</organism>
<feature type="transmembrane region" description="Helical" evidence="1">
    <location>
        <begin position="307"/>
        <end position="332"/>
    </location>
</feature>
<dbReference type="OrthoDB" id="9781411at2"/>
<dbReference type="GO" id="GO:0006813">
    <property type="term" value="P:potassium ion transport"/>
    <property type="evidence" value="ECO:0007669"/>
    <property type="project" value="InterPro"/>
</dbReference>
<dbReference type="AlphaFoldDB" id="A0A225E6D8"/>
<evidence type="ECO:0000259" key="2">
    <source>
        <dbReference type="PROSITE" id="PS51201"/>
    </source>
</evidence>
<dbReference type="PROSITE" id="PS51201">
    <property type="entry name" value="RCK_N"/>
    <property type="match status" value="2"/>
</dbReference>
<keyword evidence="1" id="KW-0812">Transmembrane</keyword>
<name>A0A225E6D8_9BACT</name>
<dbReference type="InterPro" id="IPR036291">
    <property type="entry name" value="NAD(P)-bd_dom_sf"/>
</dbReference>
<dbReference type="PROSITE" id="PS51202">
    <property type="entry name" value="RCK_C"/>
    <property type="match status" value="1"/>
</dbReference>
<evidence type="ECO:0000256" key="1">
    <source>
        <dbReference type="SAM" id="Phobius"/>
    </source>
</evidence>
<accession>A0A225E6D8</accession>
<dbReference type="InterPro" id="IPR036721">
    <property type="entry name" value="RCK_C_sf"/>
</dbReference>
<dbReference type="Gene3D" id="3.30.70.1450">
    <property type="entry name" value="Regulator of K+ conductance, C-terminal domain"/>
    <property type="match status" value="1"/>
</dbReference>
<protein>
    <submittedName>
        <fullName evidence="4">Potassium channel protein</fullName>
    </submittedName>
</protein>
<keyword evidence="4" id="KW-0407">Ion channel</keyword>
<proteinExistence type="predicted"/>
<feature type="domain" description="RCK N-terminal" evidence="2">
    <location>
        <begin position="2"/>
        <end position="121"/>
    </location>
</feature>
<dbReference type="RefSeq" id="WP_088254768.1">
    <property type="nucleotide sequence ID" value="NZ_NIDE01000004.1"/>
</dbReference>
<dbReference type="PANTHER" id="PTHR43833:SF11">
    <property type="entry name" value="VOLTAGE-GATED POTASSIUM CHANNEL KCH"/>
    <property type="match status" value="1"/>
</dbReference>
<gene>
    <name evidence="4" type="ORF">FRUB_03596</name>
</gene>
<keyword evidence="4" id="KW-0406">Ion transport</keyword>
<reference evidence="5" key="1">
    <citation type="submission" date="2017-06" db="EMBL/GenBank/DDBJ databases">
        <title>Genome analysis of Fimbriiglobus ruber SP5, the first member of the order Planctomycetales with confirmed chitinolytic capability.</title>
        <authorList>
            <person name="Ravin N.V."/>
            <person name="Rakitin A.L."/>
            <person name="Ivanova A.A."/>
            <person name="Beletsky A.V."/>
            <person name="Kulichevskaya I.S."/>
            <person name="Mardanov A.V."/>
            <person name="Dedysh S.N."/>
        </authorList>
    </citation>
    <scope>NUCLEOTIDE SEQUENCE [LARGE SCALE GENOMIC DNA]</scope>
    <source>
        <strain evidence="5">SP5</strain>
    </source>
</reference>
<dbReference type="PANTHER" id="PTHR43833">
    <property type="entry name" value="POTASSIUM CHANNEL PROTEIN 2-RELATED-RELATED"/>
    <property type="match status" value="1"/>
</dbReference>
<feature type="transmembrane region" description="Helical" evidence="1">
    <location>
        <begin position="246"/>
        <end position="271"/>
    </location>
</feature>